<dbReference type="CDD" id="cd10442">
    <property type="entry name" value="GIY-YIG_PLEs"/>
    <property type="match status" value="1"/>
</dbReference>
<proteinExistence type="predicted"/>
<organism evidence="3 4">
    <name type="scientific">Branchiostoma lanceolatum</name>
    <name type="common">Common lancelet</name>
    <name type="synonym">Amphioxus lanceolatum</name>
    <dbReference type="NCBI Taxonomy" id="7740"/>
    <lineage>
        <taxon>Eukaryota</taxon>
        <taxon>Metazoa</taxon>
        <taxon>Chordata</taxon>
        <taxon>Cephalochordata</taxon>
        <taxon>Leptocardii</taxon>
        <taxon>Amphioxiformes</taxon>
        <taxon>Branchiostomatidae</taxon>
        <taxon>Branchiostoma</taxon>
    </lineage>
</organism>
<evidence type="ECO:0000259" key="2">
    <source>
        <dbReference type="PROSITE" id="PS50164"/>
    </source>
</evidence>
<dbReference type="PANTHER" id="PTHR21301:SF11">
    <property type="entry name" value="GIY-YIG DOMAIN-CONTAINING PROTEIN"/>
    <property type="match status" value="1"/>
</dbReference>
<dbReference type="PROSITE" id="PS50164">
    <property type="entry name" value="GIY_YIG"/>
    <property type="match status" value="1"/>
</dbReference>
<feature type="compositionally biased region" description="Gly residues" evidence="1">
    <location>
        <begin position="65"/>
        <end position="81"/>
    </location>
</feature>
<keyword evidence="4" id="KW-1185">Reference proteome</keyword>
<gene>
    <name evidence="3" type="primary">Hypp8033</name>
    <name evidence="3" type="ORF">BLAG_LOCUS9398</name>
</gene>
<dbReference type="PANTHER" id="PTHR21301">
    <property type="entry name" value="REVERSE TRANSCRIPTASE"/>
    <property type="match status" value="1"/>
</dbReference>
<name>A0A8K0ECE0_BRALA</name>
<dbReference type="InterPro" id="IPR000305">
    <property type="entry name" value="GIY-YIG_endonuc"/>
</dbReference>
<dbReference type="Proteomes" id="UP000838412">
    <property type="component" value="Chromosome 16"/>
</dbReference>
<evidence type="ECO:0000256" key="1">
    <source>
        <dbReference type="SAM" id="MobiDB-lite"/>
    </source>
</evidence>
<accession>A0A8K0ECE0</accession>
<dbReference type="AlphaFoldDB" id="A0A8K0ECE0"/>
<feature type="domain" description="GIY-YIG" evidence="2">
    <location>
        <begin position="247"/>
        <end position="335"/>
    </location>
</feature>
<reference evidence="3" key="1">
    <citation type="submission" date="2022-01" db="EMBL/GenBank/DDBJ databases">
        <authorList>
            <person name="Braso-Vives M."/>
        </authorList>
    </citation>
    <scope>NUCLEOTIDE SEQUENCE</scope>
</reference>
<sequence>MRTSNHRRLIHRDCWPFSGRFLCGRSTPAARGKTVGRDQRTPPPRVNAQVVGHPQAKPPDNNRGNGRGPGFDGPADYGGRGPEFDGPADYGGRGPGFDGPADYGGRGPGFDGPADYGGRGPGFDGPADYGGRGPGFDGPADYDNIITSDTAKTDEHRHLRGALGKCGYQKWTFNKALKPSDQSKKTPKCTPLTNRNKANITIPYVQGVSEKLRRIFQNFNIATNFKPQSTLRPRLVHPKDRPRKGSKADVIYRLKCEEPNCNNTYIGETSRSLNERYKEHCANRYSSAIFHHLKHNQGHSFNLESTDILDREPRWFERGVREAIYERIYNPTLNRKGGLRVELSGTWDIALGANQL</sequence>
<protein>
    <submittedName>
        <fullName evidence="3">Hypp8033 protein</fullName>
    </submittedName>
</protein>
<evidence type="ECO:0000313" key="3">
    <source>
        <dbReference type="EMBL" id="CAH1247854.1"/>
    </source>
</evidence>
<evidence type="ECO:0000313" key="4">
    <source>
        <dbReference type="Proteomes" id="UP000838412"/>
    </source>
</evidence>
<feature type="region of interest" description="Disordered" evidence="1">
    <location>
        <begin position="25"/>
        <end position="143"/>
    </location>
</feature>
<dbReference type="EMBL" id="OV696701">
    <property type="protein sequence ID" value="CAH1247854.1"/>
    <property type="molecule type" value="Genomic_DNA"/>
</dbReference>
<dbReference type="OrthoDB" id="10034600at2759"/>
<feature type="compositionally biased region" description="Gly residues" evidence="1">
    <location>
        <begin position="89"/>
        <end position="136"/>
    </location>
</feature>